<keyword evidence="4" id="KW-1185">Reference proteome</keyword>
<dbReference type="GO" id="GO:0016616">
    <property type="term" value="F:oxidoreductase activity, acting on the CH-OH group of donors, NAD or NADP as acceptor"/>
    <property type="evidence" value="ECO:0007669"/>
    <property type="project" value="TreeGrafter"/>
</dbReference>
<proteinExistence type="inferred from homology"/>
<dbReference type="GO" id="GO:0048038">
    <property type="term" value="F:quinone binding"/>
    <property type="evidence" value="ECO:0007669"/>
    <property type="project" value="TreeGrafter"/>
</dbReference>
<dbReference type="CDD" id="cd05233">
    <property type="entry name" value="SDR_c"/>
    <property type="match status" value="1"/>
</dbReference>
<dbReference type="SUPFAM" id="SSF51735">
    <property type="entry name" value="NAD(P)-binding Rossmann-fold domains"/>
    <property type="match status" value="1"/>
</dbReference>
<keyword evidence="2" id="KW-0521">NADP</keyword>
<dbReference type="PROSITE" id="PS00061">
    <property type="entry name" value="ADH_SHORT"/>
    <property type="match status" value="1"/>
</dbReference>
<evidence type="ECO:0000313" key="3">
    <source>
        <dbReference type="EMBL" id="KIW40309.1"/>
    </source>
</evidence>
<dbReference type="GO" id="GO:0006633">
    <property type="term" value="P:fatty acid biosynthetic process"/>
    <property type="evidence" value="ECO:0007669"/>
    <property type="project" value="TreeGrafter"/>
</dbReference>
<dbReference type="GeneID" id="27359590"/>
<dbReference type="PANTHER" id="PTHR42760:SF45">
    <property type="entry name" value="SHORT CHAIN DEHYDROGENASE_REDUCTASE FAMILY PROTEIN, PUTATIVE (AFU_ORTHOLOGUE AFUA_3G09150)-RELATED"/>
    <property type="match status" value="1"/>
</dbReference>
<protein>
    <submittedName>
        <fullName evidence="3">Uncharacterized protein</fullName>
    </submittedName>
</protein>
<organism evidence="3 4">
    <name type="scientific">Exophiala oligosperma</name>
    <dbReference type="NCBI Taxonomy" id="215243"/>
    <lineage>
        <taxon>Eukaryota</taxon>
        <taxon>Fungi</taxon>
        <taxon>Dikarya</taxon>
        <taxon>Ascomycota</taxon>
        <taxon>Pezizomycotina</taxon>
        <taxon>Eurotiomycetes</taxon>
        <taxon>Chaetothyriomycetidae</taxon>
        <taxon>Chaetothyriales</taxon>
        <taxon>Herpotrichiellaceae</taxon>
        <taxon>Exophiala</taxon>
    </lineage>
</organism>
<reference evidence="3 4" key="1">
    <citation type="submission" date="2015-01" db="EMBL/GenBank/DDBJ databases">
        <title>The Genome Sequence of Exophiala oligosperma CBS72588.</title>
        <authorList>
            <consortium name="The Broad Institute Genomics Platform"/>
            <person name="Cuomo C."/>
            <person name="de Hoog S."/>
            <person name="Gorbushina A."/>
            <person name="Stielow B."/>
            <person name="Teixiera M."/>
            <person name="Abouelleil A."/>
            <person name="Chapman S.B."/>
            <person name="Priest M."/>
            <person name="Young S.K."/>
            <person name="Wortman J."/>
            <person name="Nusbaum C."/>
            <person name="Birren B."/>
        </authorList>
    </citation>
    <scope>NUCLEOTIDE SEQUENCE [LARGE SCALE GENOMIC DNA]</scope>
    <source>
        <strain evidence="3 4">CBS 72588</strain>
    </source>
</reference>
<sequence length="317" mass="33961">MASLAGKIVTITGAASGIGLATARLLAERGAKLSLADVNGERLDEALKSLAGEGHIATVVDVRKPEQVNAWIEKSVQTFGHINGAANVAGIEHEGGRHFADARDEDWELVMGVNCSGVFYSMRAQLRAMMKAGGSIVNVSSVAGFLGLADFTCYNASKWAVIGLTRTAAREYGRYNIRSNAVAPGVIATPLVKAMETGHRNGKVTTSMQALDRQADPVEVANVIAFLLSDEASFVTGATYKVDGEFEELAAELTQPTKEDLLDLASRRSFFRKNRLHPFFLRLCDATKPDPTSRSSEMAISDLLDILLSSVSAIWGL</sequence>
<dbReference type="Proteomes" id="UP000053342">
    <property type="component" value="Unassembled WGS sequence"/>
</dbReference>
<dbReference type="InterPro" id="IPR002347">
    <property type="entry name" value="SDR_fam"/>
</dbReference>
<dbReference type="OrthoDB" id="1669814at2759"/>
<evidence type="ECO:0000256" key="1">
    <source>
        <dbReference type="ARBA" id="ARBA00006484"/>
    </source>
</evidence>
<dbReference type="Gene3D" id="3.40.50.720">
    <property type="entry name" value="NAD(P)-binding Rossmann-like Domain"/>
    <property type="match status" value="1"/>
</dbReference>
<dbReference type="EMBL" id="KN847338">
    <property type="protein sequence ID" value="KIW40309.1"/>
    <property type="molecule type" value="Genomic_DNA"/>
</dbReference>
<dbReference type="PRINTS" id="PR00080">
    <property type="entry name" value="SDRFAMILY"/>
</dbReference>
<dbReference type="VEuPathDB" id="FungiDB:PV06_07516"/>
<evidence type="ECO:0000256" key="2">
    <source>
        <dbReference type="ARBA" id="ARBA00022857"/>
    </source>
</evidence>
<dbReference type="Pfam" id="PF13561">
    <property type="entry name" value="adh_short_C2"/>
    <property type="match status" value="1"/>
</dbReference>
<dbReference type="AlphaFoldDB" id="A0A0D2DXP6"/>
<accession>A0A0D2DXP6</accession>
<dbReference type="RefSeq" id="XP_016260525.1">
    <property type="nucleotide sequence ID" value="XM_016408771.1"/>
</dbReference>
<comment type="similarity">
    <text evidence="1">Belongs to the short-chain dehydrogenases/reductases (SDR) family.</text>
</comment>
<evidence type="ECO:0000313" key="4">
    <source>
        <dbReference type="Proteomes" id="UP000053342"/>
    </source>
</evidence>
<dbReference type="FunFam" id="3.40.50.720:FF:000084">
    <property type="entry name" value="Short-chain dehydrogenase reductase"/>
    <property type="match status" value="1"/>
</dbReference>
<dbReference type="InterPro" id="IPR020904">
    <property type="entry name" value="Sc_DH/Rdtase_CS"/>
</dbReference>
<dbReference type="STRING" id="215243.A0A0D2DXP6"/>
<dbReference type="PRINTS" id="PR00081">
    <property type="entry name" value="GDHRDH"/>
</dbReference>
<name>A0A0D2DXP6_9EURO</name>
<gene>
    <name evidence="3" type="ORF">PV06_07516</name>
</gene>
<dbReference type="HOGENOM" id="CLU_010194_1_0_1"/>
<dbReference type="InterPro" id="IPR036291">
    <property type="entry name" value="NAD(P)-bd_dom_sf"/>
</dbReference>
<dbReference type="PANTHER" id="PTHR42760">
    <property type="entry name" value="SHORT-CHAIN DEHYDROGENASES/REDUCTASES FAMILY MEMBER"/>
    <property type="match status" value="1"/>
</dbReference>